<keyword evidence="11" id="KW-1003">Cell membrane</keyword>
<dbReference type="PIRSF" id="PIRSF000164">
    <property type="entry name" value="DHO_oxidase"/>
    <property type="match status" value="1"/>
</dbReference>
<gene>
    <name evidence="11" type="primary">pyrD</name>
    <name evidence="13" type="ORF">CDL10_05335</name>
</gene>
<dbReference type="RefSeq" id="WP_100677578.1">
    <property type="nucleotide sequence ID" value="NZ_NIPO01000001.1"/>
</dbReference>
<comment type="catalytic activity">
    <reaction evidence="10 11">
        <text>(S)-dihydroorotate + a quinone = orotate + a quinol</text>
        <dbReference type="Rhea" id="RHEA:30187"/>
        <dbReference type="ChEBI" id="CHEBI:24646"/>
        <dbReference type="ChEBI" id="CHEBI:30839"/>
        <dbReference type="ChEBI" id="CHEBI:30864"/>
        <dbReference type="ChEBI" id="CHEBI:132124"/>
        <dbReference type="EC" id="1.3.5.2"/>
    </reaction>
</comment>
<dbReference type="InterPro" id="IPR005719">
    <property type="entry name" value="Dihydroorotate_DH_2"/>
</dbReference>
<dbReference type="EMBL" id="NIPO01000001">
    <property type="protein sequence ID" value="PJR04012.1"/>
    <property type="molecule type" value="Genomic_DNA"/>
</dbReference>
<dbReference type="PROSITE" id="PS00912">
    <property type="entry name" value="DHODEHASE_2"/>
    <property type="match status" value="1"/>
</dbReference>
<evidence type="ECO:0000313" key="14">
    <source>
        <dbReference type="Proteomes" id="UP000231960"/>
    </source>
</evidence>
<evidence type="ECO:0000256" key="10">
    <source>
        <dbReference type="ARBA" id="ARBA00048639"/>
    </source>
</evidence>
<dbReference type="PANTHER" id="PTHR48109">
    <property type="entry name" value="DIHYDROOROTATE DEHYDROGENASE (QUINONE), MITOCHONDRIAL-RELATED"/>
    <property type="match status" value="1"/>
</dbReference>
<feature type="domain" description="Dihydroorotate dehydrogenase catalytic" evidence="12">
    <location>
        <begin position="50"/>
        <end position="336"/>
    </location>
</feature>
<dbReference type="InterPro" id="IPR013785">
    <property type="entry name" value="Aldolase_TIM"/>
</dbReference>
<feature type="binding site" evidence="11">
    <location>
        <begin position="67"/>
        <end position="71"/>
    </location>
    <ligand>
        <name>FMN</name>
        <dbReference type="ChEBI" id="CHEBI:58210"/>
    </ligand>
</feature>
<comment type="similarity">
    <text evidence="4 11">Belongs to the dihydroorotate dehydrogenase family. Type 2 subfamily.</text>
</comment>
<keyword evidence="5 11" id="KW-0285">Flavoprotein</keyword>
<dbReference type="NCBIfam" id="TIGR01036">
    <property type="entry name" value="pyrD_sub2"/>
    <property type="match status" value="1"/>
</dbReference>
<dbReference type="UniPathway" id="UPA00070">
    <property type="reaction ID" value="UER00946"/>
</dbReference>
<evidence type="ECO:0000256" key="9">
    <source>
        <dbReference type="ARBA" id="ARBA00023136"/>
    </source>
</evidence>
<keyword evidence="14" id="KW-1185">Reference proteome</keyword>
<dbReference type="Pfam" id="PF01180">
    <property type="entry name" value="DHO_dh"/>
    <property type="match status" value="1"/>
</dbReference>
<accession>A0A2M9R594</accession>
<dbReference type="PANTHER" id="PTHR48109:SF4">
    <property type="entry name" value="DIHYDROOROTATE DEHYDROGENASE (QUINONE), MITOCHONDRIAL"/>
    <property type="match status" value="1"/>
</dbReference>
<feature type="binding site" evidence="11">
    <location>
        <position position="267"/>
    </location>
    <ligand>
        <name>FMN</name>
        <dbReference type="ChEBI" id="CHEBI:58210"/>
    </ligand>
</feature>
<comment type="subcellular location">
    <subcellularLocation>
        <location evidence="11">Cell membrane</location>
        <topology evidence="11">Peripheral membrane protein</topology>
    </subcellularLocation>
    <subcellularLocation>
        <location evidence="2">Membrane</location>
    </subcellularLocation>
</comment>
<dbReference type="EC" id="1.3.5.2" evidence="11"/>
<dbReference type="GO" id="GO:0005886">
    <property type="term" value="C:plasma membrane"/>
    <property type="evidence" value="ECO:0007669"/>
    <property type="project" value="UniProtKB-SubCell"/>
</dbReference>
<dbReference type="InterPro" id="IPR012135">
    <property type="entry name" value="Dihydroorotate_DH_1_2"/>
</dbReference>
<keyword evidence="9 11" id="KW-0472">Membrane</keyword>
<dbReference type="HAMAP" id="MF_00225">
    <property type="entry name" value="DHO_dh_type2"/>
    <property type="match status" value="1"/>
</dbReference>
<reference evidence="13 14" key="1">
    <citation type="submission" date="2017-06" db="EMBL/GenBank/DDBJ databases">
        <title>Description of Avrilella dinanensis gen. nov. sp. nov.</title>
        <authorList>
            <person name="Leyer C."/>
            <person name="Sassi M."/>
            <person name="Minet J."/>
            <person name="Kayal S."/>
            <person name="Cattoir V."/>
        </authorList>
    </citation>
    <scope>NUCLEOTIDE SEQUENCE [LARGE SCALE GENOMIC DNA]</scope>
    <source>
        <strain evidence="13 14">UR159</strain>
    </source>
</reference>
<evidence type="ECO:0000256" key="4">
    <source>
        <dbReference type="ARBA" id="ARBA00005359"/>
    </source>
</evidence>
<feature type="binding site" evidence="11">
    <location>
        <position position="91"/>
    </location>
    <ligand>
        <name>FMN</name>
        <dbReference type="ChEBI" id="CHEBI:58210"/>
    </ligand>
</feature>
<dbReference type="NCBIfam" id="NF003645">
    <property type="entry name" value="PRK05286.1-2"/>
    <property type="match status" value="1"/>
</dbReference>
<evidence type="ECO:0000256" key="3">
    <source>
        <dbReference type="ARBA" id="ARBA00005161"/>
    </source>
</evidence>
<comment type="pathway">
    <text evidence="3 11">Pyrimidine metabolism; UMP biosynthesis via de novo pathway; orotate from (S)-dihydroorotate (quinone route): step 1/1.</text>
</comment>
<feature type="binding site" evidence="11">
    <location>
        <position position="245"/>
    </location>
    <ligand>
        <name>FMN</name>
        <dbReference type="ChEBI" id="CHEBI:58210"/>
    </ligand>
</feature>
<comment type="subunit">
    <text evidence="11">Monomer.</text>
</comment>
<evidence type="ECO:0000256" key="7">
    <source>
        <dbReference type="ARBA" id="ARBA00022975"/>
    </source>
</evidence>
<evidence type="ECO:0000256" key="11">
    <source>
        <dbReference type="HAMAP-Rule" id="MF_00225"/>
    </source>
</evidence>
<protein>
    <recommendedName>
        <fullName evidence="11">Dihydroorotate dehydrogenase (quinone)</fullName>
        <ecNumber evidence="11">1.3.5.2</ecNumber>
    </recommendedName>
    <alternativeName>
        <fullName evidence="11">DHOdehase</fullName>
        <shortName evidence="11">DHOD</shortName>
        <shortName evidence="11">DHODase</shortName>
    </alternativeName>
    <alternativeName>
        <fullName evidence="11">Dihydroorotate oxidase</fullName>
    </alternativeName>
</protein>
<feature type="binding site" evidence="11">
    <location>
        <position position="176"/>
    </location>
    <ligand>
        <name>substrate</name>
    </ligand>
</feature>
<dbReference type="Gene3D" id="3.20.20.70">
    <property type="entry name" value="Aldolase class I"/>
    <property type="match status" value="1"/>
</dbReference>
<dbReference type="AlphaFoldDB" id="A0A2M9R594"/>
<feature type="binding site" evidence="11">
    <location>
        <begin position="116"/>
        <end position="120"/>
    </location>
    <ligand>
        <name>substrate</name>
    </ligand>
</feature>
<evidence type="ECO:0000259" key="12">
    <source>
        <dbReference type="Pfam" id="PF01180"/>
    </source>
</evidence>
<dbReference type="GO" id="GO:0006207">
    <property type="term" value="P:'de novo' pyrimidine nucleobase biosynthetic process"/>
    <property type="evidence" value="ECO:0007669"/>
    <property type="project" value="UniProtKB-UniRule"/>
</dbReference>
<keyword evidence="8 11" id="KW-0560">Oxidoreductase</keyword>
<dbReference type="Proteomes" id="UP000231960">
    <property type="component" value="Unassembled WGS sequence"/>
</dbReference>
<feature type="binding site" evidence="11">
    <location>
        <begin position="246"/>
        <end position="247"/>
    </location>
    <ligand>
        <name>substrate</name>
    </ligand>
</feature>
<comment type="cofactor">
    <cofactor evidence="11">
        <name>FMN</name>
        <dbReference type="ChEBI" id="CHEBI:58210"/>
    </cofactor>
    <text evidence="11">Binds 1 FMN per subunit.</text>
</comment>
<dbReference type="CDD" id="cd04738">
    <property type="entry name" value="DHOD_2_like"/>
    <property type="match status" value="1"/>
</dbReference>
<feature type="binding site" evidence="11">
    <location>
        <position position="217"/>
    </location>
    <ligand>
        <name>FMN</name>
        <dbReference type="ChEBI" id="CHEBI:58210"/>
    </ligand>
</feature>
<evidence type="ECO:0000256" key="2">
    <source>
        <dbReference type="ARBA" id="ARBA00004370"/>
    </source>
</evidence>
<feature type="active site" description="Nucleophile" evidence="11">
    <location>
        <position position="179"/>
    </location>
</feature>
<feature type="binding site" evidence="11">
    <location>
        <position position="71"/>
    </location>
    <ligand>
        <name>substrate</name>
    </ligand>
</feature>
<dbReference type="InterPro" id="IPR050074">
    <property type="entry name" value="DHO_dehydrogenase"/>
</dbReference>
<name>A0A2M9R594_9FLAO</name>
<organism evidence="13 14">
    <name type="scientific">Avrilella dinanensis</name>
    <dbReference type="NCBI Taxonomy" id="2008672"/>
    <lineage>
        <taxon>Bacteria</taxon>
        <taxon>Pseudomonadati</taxon>
        <taxon>Bacteroidota</taxon>
        <taxon>Flavobacteriia</taxon>
        <taxon>Flavobacteriales</taxon>
        <taxon>Flavobacteriaceae</taxon>
        <taxon>Avrilella</taxon>
    </lineage>
</organism>
<comment type="caution">
    <text evidence="13">The sequence shown here is derived from an EMBL/GenBank/DDBJ whole genome shotgun (WGS) entry which is preliminary data.</text>
</comment>
<proteinExistence type="inferred from homology"/>
<dbReference type="NCBIfam" id="NF003652">
    <property type="entry name" value="PRK05286.2-5"/>
    <property type="match status" value="1"/>
</dbReference>
<feature type="binding site" evidence="11">
    <location>
        <begin position="317"/>
        <end position="318"/>
    </location>
    <ligand>
        <name>FMN</name>
        <dbReference type="ChEBI" id="CHEBI:58210"/>
    </ligand>
</feature>
<dbReference type="InterPro" id="IPR005720">
    <property type="entry name" value="Dihydroorotate_DH_cat"/>
</dbReference>
<dbReference type="GO" id="GO:0005737">
    <property type="term" value="C:cytoplasm"/>
    <property type="evidence" value="ECO:0007669"/>
    <property type="project" value="InterPro"/>
</dbReference>
<keyword evidence="6 11" id="KW-0288">FMN</keyword>
<dbReference type="GO" id="GO:0106430">
    <property type="term" value="F:dihydroorotate dehydrogenase (quinone) activity"/>
    <property type="evidence" value="ECO:0007669"/>
    <property type="project" value="UniProtKB-EC"/>
</dbReference>
<evidence type="ECO:0000256" key="1">
    <source>
        <dbReference type="ARBA" id="ARBA00003125"/>
    </source>
</evidence>
<evidence type="ECO:0000256" key="6">
    <source>
        <dbReference type="ARBA" id="ARBA00022643"/>
    </source>
</evidence>
<keyword evidence="7 11" id="KW-0665">Pyrimidine biosynthesis</keyword>
<feature type="binding site" evidence="11">
    <location>
        <position position="296"/>
    </location>
    <ligand>
        <name>FMN</name>
        <dbReference type="ChEBI" id="CHEBI:58210"/>
    </ligand>
</feature>
<feature type="binding site" evidence="11">
    <location>
        <position position="143"/>
    </location>
    <ligand>
        <name>FMN</name>
        <dbReference type="ChEBI" id="CHEBI:58210"/>
    </ligand>
</feature>
<sequence length="342" mass="38063">MYKTLIRPILFQFDPEKVHHFTFGMISFLNKIPGVSALIRSIYQVNNPKLEREVFGLKFNNPVGLAAGLDKDAKIYNELNNFGFGFIEIGTITPKPQDGNPKKRLFRLKEDKGIINRMGFNNSGVQVAVERLKKNKGVLIGGNIGKNKVTPNDRAVEDYKICFNALYDYVDYFVVNVSSPNTPNLRELQDKEPLTELLSTLQTLNQQKSKTKPILLKIAPDLTNEQLMDIIDIVQDTKIAGVIATNTTISREGLQSTNQKETGGLSGQPLKKRSTEVIRFLHEKSNGAFPIIGVGGIHTAEDALEKLNAGASLVQVYTGFIYEGPKLVKDINKAILKTCQNK</sequence>
<feature type="binding site" evidence="11">
    <location>
        <position position="176"/>
    </location>
    <ligand>
        <name>FMN</name>
        <dbReference type="ChEBI" id="CHEBI:58210"/>
    </ligand>
</feature>
<evidence type="ECO:0000256" key="8">
    <source>
        <dbReference type="ARBA" id="ARBA00023002"/>
    </source>
</evidence>
<dbReference type="GO" id="GO:0044205">
    <property type="term" value="P:'de novo' UMP biosynthetic process"/>
    <property type="evidence" value="ECO:0007669"/>
    <property type="project" value="UniProtKB-UniRule"/>
</dbReference>
<evidence type="ECO:0000256" key="5">
    <source>
        <dbReference type="ARBA" id="ARBA00022630"/>
    </source>
</evidence>
<evidence type="ECO:0000313" key="13">
    <source>
        <dbReference type="EMBL" id="PJR04012.1"/>
    </source>
</evidence>
<feature type="binding site" evidence="11">
    <location>
        <position position="181"/>
    </location>
    <ligand>
        <name>substrate</name>
    </ligand>
</feature>
<dbReference type="InterPro" id="IPR001295">
    <property type="entry name" value="Dihydroorotate_DH_CS"/>
</dbReference>
<dbReference type="SUPFAM" id="SSF51395">
    <property type="entry name" value="FMN-linked oxidoreductases"/>
    <property type="match status" value="1"/>
</dbReference>
<dbReference type="OrthoDB" id="9802377at2"/>
<comment type="function">
    <text evidence="1 11">Catalyzes the conversion of dihydroorotate to orotate with quinone as electron acceptor.</text>
</comment>